<evidence type="ECO:0000313" key="5">
    <source>
        <dbReference type="EMBL" id="MBM1197045.1"/>
    </source>
</evidence>
<dbReference type="InterPro" id="IPR029063">
    <property type="entry name" value="SAM-dependent_MTases_sf"/>
</dbReference>
<dbReference type="InterPro" id="IPR036388">
    <property type="entry name" value="WH-like_DNA-bd_sf"/>
</dbReference>
<dbReference type="InterPro" id="IPR016461">
    <property type="entry name" value="COMT-like"/>
</dbReference>
<comment type="caution">
    <text evidence="5">The sequence shown here is derived from an EMBL/GenBank/DDBJ whole genome shotgun (WGS) entry which is preliminary data.</text>
</comment>
<organism evidence="5 6">
    <name type="scientific">Pseudomonas weihenstephanensis</name>
    <dbReference type="NCBI Taxonomy" id="1608994"/>
    <lineage>
        <taxon>Bacteria</taxon>
        <taxon>Pseudomonadati</taxon>
        <taxon>Pseudomonadota</taxon>
        <taxon>Gammaproteobacteria</taxon>
        <taxon>Pseudomonadales</taxon>
        <taxon>Pseudomonadaceae</taxon>
        <taxon>Pseudomonas</taxon>
    </lineage>
</organism>
<accession>A0ABS1ZKR7</accession>
<protein>
    <submittedName>
        <fullName evidence="5">Methyltransferase</fullName>
    </submittedName>
</protein>
<evidence type="ECO:0000256" key="3">
    <source>
        <dbReference type="ARBA" id="ARBA00022691"/>
    </source>
</evidence>
<dbReference type="InterPro" id="IPR036390">
    <property type="entry name" value="WH_DNA-bd_sf"/>
</dbReference>
<keyword evidence="2" id="KW-0808">Transferase</keyword>
<dbReference type="Pfam" id="PF00891">
    <property type="entry name" value="Methyltransf_2"/>
    <property type="match status" value="1"/>
</dbReference>
<dbReference type="PIRSF" id="PIRSF005739">
    <property type="entry name" value="O-mtase"/>
    <property type="match status" value="1"/>
</dbReference>
<dbReference type="CDD" id="cd02440">
    <property type="entry name" value="AdoMet_MTases"/>
    <property type="match status" value="1"/>
</dbReference>
<evidence type="ECO:0000256" key="1">
    <source>
        <dbReference type="ARBA" id="ARBA00022603"/>
    </source>
</evidence>
<evidence type="ECO:0000259" key="4">
    <source>
        <dbReference type="Pfam" id="PF00891"/>
    </source>
</evidence>
<dbReference type="RefSeq" id="WP_203303521.1">
    <property type="nucleotide sequence ID" value="NZ_JAAEBW010000012.1"/>
</dbReference>
<dbReference type="SUPFAM" id="SSF53335">
    <property type="entry name" value="S-adenosyl-L-methionine-dependent methyltransferases"/>
    <property type="match status" value="1"/>
</dbReference>
<dbReference type="Gene3D" id="3.40.50.150">
    <property type="entry name" value="Vaccinia Virus protein VP39"/>
    <property type="match status" value="1"/>
</dbReference>
<dbReference type="GO" id="GO:0008168">
    <property type="term" value="F:methyltransferase activity"/>
    <property type="evidence" value="ECO:0007669"/>
    <property type="project" value="UniProtKB-KW"/>
</dbReference>
<dbReference type="PROSITE" id="PS51683">
    <property type="entry name" value="SAM_OMT_II"/>
    <property type="match status" value="1"/>
</dbReference>
<reference evidence="5 6" key="1">
    <citation type="submission" date="2020-01" db="EMBL/GenBank/DDBJ databases">
        <title>Comparative genomics of meat spoilage bacteria.</title>
        <authorList>
            <person name="Hilgarth M."/>
            <person name="Vogel R.F."/>
        </authorList>
    </citation>
    <scope>NUCLEOTIDE SEQUENCE [LARGE SCALE GENOMIC DNA]</scope>
    <source>
        <strain evidence="5 6">TMW2.2077</strain>
    </source>
</reference>
<dbReference type="PANTHER" id="PTHR43712">
    <property type="entry name" value="PUTATIVE (AFU_ORTHOLOGUE AFUA_4G14580)-RELATED"/>
    <property type="match status" value="1"/>
</dbReference>
<dbReference type="InterPro" id="IPR001077">
    <property type="entry name" value="COMT_C"/>
</dbReference>
<dbReference type="Proteomes" id="UP000809529">
    <property type="component" value="Unassembled WGS sequence"/>
</dbReference>
<dbReference type="PANTHER" id="PTHR43712:SF2">
    <property type="entry name" value="O-METHYLTRANSFERASE CICE"/>
    <property type="match status" value="1"/>
</dbReference>
<proteinExistence type="predicted"/>
<keyword evidence="3" id="KW-0949">S-adenosyl-L-methionine</keyword>
<feature type="domain" description="O-methyltransferase C-terminal" evidence="4">
    <location>
        <begin position="114"/>
        <end position="319"/>
    </location>
</feature>
<gene>
    <name evidence="5" type="ORF">GYN02_17925</name>
</gene>
<name>A0ABS1ZKR7_9PSED</name>
<evidence type="ECO:0000313" key="6">
    <source>
        <dbReference type="Proteomes" id="UP000809529"/>
    </source>
</evidence>
<keyword evidence="1 5" id="KW-0489">Methyltransferase</keyword>
<sequence>MRLTPPETQDTHVFDITLNLFTYPAVLIAHKLGLFETLNQPGEWSVTSLSSHLGLAPRAMNTLLNVSTAFGFIHRHASSYALSATGKEYLVKTSPYYFGDFWNLMIDNAHLFAFEHLEKAVVTNTPQFQKDVLDIFDANQKNQQQGIKFTHAMHSLSMAQACFWPRCIDLQADTLLLDIGGGSGAHAIGALAQWPHLRAVVFDYAAICKVCEHYVSEHQLTERITTHSGDMWHDPFPPADVHFYSNVLHDWPPEKAAFLIGKSFDALPNNGRILLHEVLYNDAKDNLAAIAYSLMMLSATQGQQFSAQELEQLLIDAGFVCIKTLKTNGHMSIVSAYKPG</sequence>
<keyword evidence="6" id="KW-1185">Reference proteome</keyword>
<dbReference type="GO" id="GO:0032259">
    <property type="term" value="P:methylation"/>
    <property type="evidence" value="ECO:0007669"/>
    <property type="project" value="UniProtKB-KW"/>
</dbReference>
<evidence type="ECO:0000256" key="2">
    <source>
        <dbReference type="ARBA" id="ARBA00022679"/>
    </source>
</evidence>
<dbReference type="SUPFAM" id="SSF46785">
    <property type="entry name" value="Winged helix' DNA-binding domain"/>
    <property type="match status" value="1"/>
</dbReference>
<dbReference type="Gene3D" id="1.10.10.10">
    <property type="entry name" value="Winged helix-like DNA-binding domain superfamily/Winged helix DNA-binding domain"/>
    <property type="match status" value="1"/>
</dbReference>
<dbReference type="EMBL" id="JAAEBW010000012">
    <property type="protein sequence ID" value="MBM1197045.1"/>
    <property type="molecule type" value="Genomic_DNA"/>
</dbReference>